<dbReference type="Proteomes" id="UP000185278">
    <property type="component" value="Segment"/>
</dbReference>
<evidence type="ECO:0000313" key="2">
    <source>
        <dbReference type="EMBL" id="AIX22877.1"/>
    </source>
</evidence>
<organism evidence="1 5">
    <name type="scientific">Synechococcus phage ACG-2014c</name>
    <dbReference type="NCBI Taxonomy" id="1079998"/>
    <lineage>
        <taxon>Viruses</taxon>
        <taxon>Duplodnaviria</taxon>
        <taxon>Heunggongvirae</taxon>
        <taxon>Uroviricota</taxon>
        <taxon>Caudoviricetes</taxon>
        <taxon>Pantevenvirales</taxon>
        <taxon>Kyanoviridae</taxon>
        <taxon>Namakavirus</taxon>
        <taxon>Namakavirus smbcm6</taxon>
    </lineage>
</organism>
<protein>
    <submittedName>
        <fullName evidence="1">Uncharacterized protein</fullName>
    </submittedName>
</protein>
<name>A0A0E3EQA3_9CAUD</name>
<evidence type="ECO:0000313" key="5">
    <source>
        <dbReference type="Proteomes" id="UP000185279"/>
    </source>
</evidence>
<dbReference type="EMBL" id="KJ019064">
    <property type="protein sequence ID" value="AIX22877.1"/>
    <property type="molecule type" value="Genomic_DNA"/>
</dbReference>
<dbReference type="Proteomes" id="UP000185280">
    <property type="component" value="Segment"/>
</dbReference>
<gene>
    <name evidence="1" type="ORF">Syn7803C43_110</name>
    <name evidence="2" type="ORF">Syn7803C98_109</name>
    <name evidence="3" type="ORF">Syn7803US88_109</name>
</gene>
<dbReference type="OrthoDB" id="25242at10239"/>
<dbReference type="RefSeq" id="YP_007001838.1">
    <property type="nucleotide sequence ID" value="NC_019444.1"/>
</dbReference>
<reference evidence="4 5" key="1">
    <citation type="submission" date="2013-12" db="EMBL/GenBank/DDBJ databases">
        <title>Ecological redundancy of diverse viral populations within a natural community.</title>
        <authorList>
            <person name="Gregory A.C."/>
            <person name="LaButti K."/>
            <person name="Copeland A."/>
            <person name="Woyke T."/>
            <person name="Sullivan M.B."/>
        </authorList>
    </citation>
    <scope>NUCLEOTIDE SEQUENCE [LARGE SCALE GENOMIC DNA]</scope>
    <source>
        <strain evidence="1">Syn7803C43</strain>
        <strain evidence="2">Syn7803C98</strain>
        <strain evidence="3">Syn7803US88</strain>
    </source>
</reference>
<dbReference type="EMBL" id="KJ019027">
    <property type="protein sequence ID" value="AIX14505.1"/>
    <property type="molecule type" value="Genomic_DNA"/>
</dbReference>
<sequence>MLDSWKKRAYADPNLKWKHARIIEKGPKSLSEAWILGAMKLRYSYEFGSTTGNVEER</sequence>
<evidence type="ECO:0000313" key="4">
    <source>
        <dbReference type="Proteomes" id="UP000185278"/>
    </source>
</evidence>
<dbReference type="EMBL" id="KJ019128">
    <property type="protein sequence ID" value="AIX38110.1"/>
    <property type="molecule type" value="Genomic_DNA"/>
</dbReference>
<dbReference type="Proteomes" id="UP000185279">
    <property type="component" value="Segment"/>
</dbReference>
<evidence type="ECO:0000313" key="1">
    <source>
        <dbReference type="EMBL" id="AIX14505.1"/>
    </source>
</evidence>
<proteinExistence type="predicted"/>
<accession>A0A0E3EQA3</accession>
<evidence type="ECO:0000313" key="3">
    <source>
        <dbReference type="EMBL" id="AIX38110.1"/>
    </source>
</evidence>